<organism evidence="2 3">
    <name type="scientific">Jiangella rhizosphaerae</name>
    <dbReference type="NCBI Taxonomy" id="2293569"/>
    <lineage>
        <taxon>Bacteria</taxon>
        <taxon>Bacillati</taxon>
        <taxon>Actinomycetota</taxon>
        <taxon>Actinomycetes</taxon>
        <taxon>Jiangellales</taxon>
        <taxon>Jiangellaceae</taxon>
        <taxon>Jiangella</taxon>
    </lineage>
</organism>
<comment type="caution">
    <text evidence="2">The sequence shown here is derived from an EMBL/GenBank/DDBJ whole genome shotgun (WGS) entry which is preliminary data.</text>
</comment>
<evidence type="ECO:0000313" key="3">
    <source>
        <dbReference type="Proteomes" id="UP000284057"/>
    </source>
</evidence>
<keyword evidence="1" id="KW-0472">Membrane</keyword>
<sequence length="77" mass="7261">GSALLTARVPPEGRLRAEGLGEVAMGLAAGGGAPVAGLVVASGGFAALGVGTAIVVLVVAIPVALTLAQRFGEPSQG</sequence>
<reference evidence="2 3" key="1">
    <citation type="submission" date="2018-09" db="EMBL/GenBank/DDBJ databases">
        <title>Isolation, diversity and antifungal activity of actinobacteria from wheat.</title>
        <authorList>
            <person name="Han C."/>
        </authorList>
    </citation>
    <scope>NUCLEOTIDE SEQUENCE [LARGE SCALE GENOMIC DNA]</scope>
    <source>
        <strain evidence="2 3">NEAU-YY265</strain>
    </source>
</reference>
<proteinExistence type="predicted"/>
<evidence type="ECO:0000256" key="1">
    <source>
        <dbReference type="SAM" id="Phobius"/>
    </source>
</evidence>
<keyword evidence="1" id="KW-1133">Transmembrane helix</keyword>
<dbReference type="Proteomes" id="UP000284057">
    <property type="component" value="Unassembled WGS sequence"/>
</dbReference>
<dbReference type="SUPFAM" id="SSF103473">
    <property type="entry name" value="MFS general substrate transporter"/>
    <property type="match status" value="1"/>
</dbReference>
<feature type="transmembrane region" description="Helical" evidence="1">
    <location>
        <begin position="45"/>
        <end position="68"/>
    </location>
</feature>
<dbReference type="AlphaFoldDB" id="A0A418KTP8"/>
<dbReference type="EMBL" id="QUAL01000058">
    <property type="protein sequence ID" value="RIQ30249.1"/>
    <property type="molecule type" value="Genomic_DNA"/>
</dbReference>
<evidence type="ECO:0000313" key="2">
    <source>
        <dbReference type="EMBL" id="RIQ30249.1"/>
    </source>
</evidence>
<protein>
    <submittedName>
        <fullName evidence="2">MFS transporter</fullName>
    </submittedName>
</protein>
<dbReference type="InterPro" id="IPR036259">
    <property type="entry name" value="MFS_trans_sf"/>
</dbReference>
<feature type="non-terminal residue" evidence="2">
    <location>
        <position position="1"/>
    </location>
</feature>
<keyword evidence="3" id="KW-1185">Reference proteome</keyword>
<name>A0A418KTP8_9ACTN</name>
<gene>
    <name evidence="2" type="ORF">DY240_07395</name>
</gene>
<keyword evidence="1" id="KW-0812">Transmembrane</keyword>
<accession>A0A418KTP8</accession>